<comment type="caution">
    <text evidence="1">The sequence shown here is derived from an EMBL/GenBank/DDBJ whole genome shotgun (WGS) entry which is preliminary data.</text>
</comment>
<dbReference type="Proteomes" id="UP001150603">
    <property type="component" value="Unassembled WGS sequence"/>
</dbReference>
<dbReference type="EMBL" id="JANBPW010006450">
    <property type="protein sequence ID" value="KAJ1929996.1"/>
    <property type="molecule type" value="Genomic_DNA"/>
</dbReference>
<protein>
    <submittedName>
        <fullName evidence="1">Uncharacterized protein</fullName>
    </submittedName>
</protein>
<sequence length="140" mass="15695">MLPAPGQEKCTEVDGNGNCLPGTVVEQGVVNPCLFDFYLLAHVSTVGTSRPAYYMVLHDDNKFSVEDIQRLTYNLSYMYPIVPKAATMPAPIYYAHRLTGQGRFHTSIPFDQLPKFTGKRANDISLVSVHRNLESGMYFM</sequence>
<name>A0ACC1IY87_9FUNG</name>
<keyword evidence="2" id="KW-1185">Reference proteome</keyword>
<evidence type="ECO:0000313" key="1">
    <source>
        <dbReference type="EMBL" id="KAJ1929996.1"/>
    </source>
</evidence>
<proteinExistence type="predicted"/>
<organism evidence="1 2">
    <name type="scientific">Linderina macrospora</name>
    <dbReference type="NCBI Taxonomy" id="4868"/>
    <lineage>
        <taxon>Eukaryota</taxon>
        <taxon>Fungi</taxon>
        <taxon>Fungi incertae sedis</taxon>
        <taxon>Zoopagomycota</taxon>
        <taxon>Kickxellomycotina</taxon>
        <taxon>Kickxellomycetes</taxon>
        <taxon>Kickxellales</taxon>
        <taxon>Kickxellaceae</taxon>
        <taxon>Linderina</taxon>
    </lineage>
</organism>
<evidence type="ECO:0000313" key="2">
    <source>
        <dbReference type="Proteomes" id="UP001150603"/>
    </source>
</evidence>
<accession>A0ACC1IY87</accession>
<reference evidence="1" key="1">
    <citation type="submission" date="2022-07" db="EMBL/GenBank/DDBJ databases">
        <title>Phylogenomic reconstructions and comparative analyses of Kickxellomycotina fungi.</title>
        <authorList>
            <person name="Reynolds N.K."/>
            <person name="Stajich J.E."/>
            <person name="Barry K."/>
            <person name="Grigoriev I.V."/>
            <person name="Crous P."/>
            <person name="Smith M.E."/>
        </authorList>
    </citation>
    <scope>NUCLEOTIDE SEQUENCE</scope>
    <source>
        <strain evidence="1">NRRL 5244</strain>
    </source>
</reference>
<gene>
    <name evidence="1" type="ORF">FBU59_006998</name>
</gene>